<dbReference type="PANTHER" id="PTHR10778:SF4">
    <property type="entry name" value="NUCLEOTIDE SUGAR TRANSPORTER SLC35B4"/>
    <property type="match status" value="1"/>
</dbReference>
<evidence type="ECO:0000313" key="8">
    <source>
        <dbReference type="EMBL" id="ORZ03044.1"/>
    </source>
</evidence>
<dbReference type="InParanoid" id="A0A1X2HU69"/>
<dbReference type="EMBL" id="MCGN01000001">
    <property type="protein sequence ID" value="ORZ03044.1"/>
    <property type="molecule type" value="Genomic_DNA"/>
</dbReference>
<evidence type="ECO:0000256" key="7">
    <source>
        <dbReference type="SAM" id="Phobius"/>
    </source>
</evidence>
<evidence type="ECO:0000256" key="4">
    <source>
        <dbReference type="ARBA" id="ARBA00022692"/>
    </source>
</evidence>
<name>A0A1X2HU69_SYNRA</name>
<keyword evidence="5 7" id="KW-1133">Transmembrane helix</keyword>
<dbReference type="PANTHER" id="PTHR10778">
    <property type="entry name" value="SOLUTE CARRIER FAMILY 35 MEMBER B"/>
    <property type="match status" value="1"/>
</dbReference>
<proteinExistence type="predicted"/>
<feature type="transmembrane region" description="Helical" evidence="7">
    <location>
        <begin position="136"/>
        <end position="156"/>
    </location>
</feature>
<dbReference type="Pfam" id="PF08449">
    <property type="entry name" value="UAA"/>
    <property type="match status" value="1"/>
</dbReference>
<dbReference type="GO" id="GO:0005462">
    <property type="term" value="F:UDP-N-acetylglucosamine transmembrane transporter activity"/>
    <property type="evidence" value="ECO:0007669"/>
    <property type="project" value="TreeGrafter"/>
</dbReference>
<dbReference type="GO" id="GO:0005789">
    <property type="term" value="C:endoplasmic reticulum membrane"/>
    <property type="evidence" value="ECO:0007669"/>
    <property type="project" value="TreeGrafter"/>
</dbReference>
<comment type="caution">
    <text evidence="8">The sequence shown here is derived from an EMBL/GenBank/DDBJ whole genome shotgun (WGS) entry which is preliminary data.</text>
</comment>
<dbReference type="SUPFAM" id="SSF103481">
    <property type="entry name" value="Multidrug resistance efflux transporter EmrE"/>
    <property type="match status" value="1"/>
</dbReference>
<comment type="subcellular location">
    <subcellularLocation>
        <location evidence="1">Endomembrane system</location>
        <topology evidence="1">Multi-pass membrane protein</topology>
    </subcellularLocation>
</comment>
<dbReference type="OMA" id="NPFTGWH"/>
<keyword evidence="3" id="KW-0762">Sugar transport</keyword>
<feature type="transmembrane region" description="Helical" evidence="7">
    <location>
        <begin position="239"/>
        <end position="257"/>
    </location>
</feature>
<dbReference type="Proteomes" id="UP000242180">
    <property type="component" value="Unassembled WGS sequence"/>
</dbReference>
<gene>
    <name evidence="8" type="ORF">BCR43DRAFT_482643</name>
</gene>
<feature type="transmembrane region" description="Helical" evidence="7">
    <location>
        <begin position="103"/>
        <end position="120"/>
    </location>
</feature>
<dbReference type="InterPro" id="IPR013657">
    <property type="entry name" value="SCL35B1-4/HUT1"/>
</dbReference>
<evidence type="ECO:0000256" key="5">
    <source>
        <dbReference type="ARBA" id="ARBA00022989"/>
    </source>
</evidence>
<protein>
    <submittedName>
        <fullName evidence="8">UAA transporter</fullName>
    </submittedName>
</protein>
<feature type="transmembrane region" description="Helical" evidence="7">
    <location>
        <begin position="50"/>
        <end position="72"/>
    </location>
</feature>
<evidence type="ECO:0000256" key="6">
    <source>
        <dbReference type="ARBA" id="ARBA00023136"/>
    </source>
</evidence>
<evidence type="ECO:0000256" key="3">
    <source>
        <dbReference type="ARBA" id="ARBA00022597"/>
    </source>
</evidence>
<dbReference type="AlphaFoldDB" id="A0A1X2HU69"/>
<keyword evidence="9" id="KW-1185">Reference proteome</keyword>
<accession>A0A1X2HU69</accession>
<dbReference type="InterPro" id="IPR037185">
    <property type="entry name" value="EmrE-like"/>
</dbReference>
<evidence type="ECO:0000313" key="9">
    <source>
        <dbReference type="Proteomes" id="UP000242180"/>
    </source>
</evidence>
<sequence length="332" mass="36536">MIYTHSLVLSSGQLVTFGQFIFVALEGLRHHVEFVPYPRLKPTVVPLSRWILLVAIFFLVSVLNNLALAYRISMPLHIIFRSGGLFANMVLGAIILKKRYPMGQIMGVGLVTLGVVWATLDNAAPSSAENSDDGDFLIGITLLVVAMVLSACMGLLQEVTYKKYGKQWREGLFYTHFFALPFFLLFWNDMAEQVAIYNASPAAPLATVFEQVPVLGTAINNLLPRFIHSTLDTIHVPKLWAFLALNILTQFVCISGVNRMTAIASSLTLNLVLNLRKFTSLLISIFYFENDFGFGAKVGTGLVIVGTAVYTRGGIRSTVPPKVKAKGKSNSD</sequence>
<organism evidence="8 9">
    <name type="scientific">Syncephalastrum racemosum</name>
    <name type="common">Filamentous fungus</name>
    <dbReference type="NCBI Taxonomy" id="13706"/>
    <lineage>
        <taxon>Eukaryota</taxon>
        <taxon>Fungi</taxon>
        <taxon>Fungi incertae sedis</taxon>
        <taxon>Mucoromycota</taxon>
        <taxon>Mucoromycotina</taxon>
        <taxon>Mucoromycetes</taxon>
        <taxon>Mucorales</taxon>
        <taxon>Syncephalastraceae</taxon>
        <taxon>Syncephalastrum</taxon>
    </lineage>
</organism>
<dbReference type="STRING" id="13706.A0A1X2HU69"/>
<feature type="transmembrane region" description="Helical" evidence="7">
    <location>
        <begin position="168"/>
        <end position="187"/>
    </location>
</feature>
<evidence type="ECO:0000256" key="1">
    <source>
        <dbReference type="ARBA" id="ARBA00004127"/>
    </source>
</evidence>
<keyword evidence="4 7" id="KW-0812">Transmembrane</keyword>
<reference evidence="8 9" key="1">
    <citation type="submission" date="2016-07" db="EMBL/GenBank/DDBJ databases">
        <title>Pervasive Adenine N6-methylation of Active Genes in Fungi.</title>
        <authorList>
            <consortium name="DOE Joint Genome Institute"/>
            <person name="Mondo S.J."/>
            <person name="Dannebaum R.O."/>
            <person name="Kuo R.C."/>
            <person name="Labutti K."/>
            <person name="Haridas S."/>
            <person name="Kuo A."/>
            <person name="Salamov A."/>
            <person name="Ahrendt S.R."/>
            <person name="Lipzen A."/>
            <person name="Sullivan W."/>
            <person name="Andreopoulos W.B."/>
            <person name="Clum A."/>
            <person name="Lindquist E."/>
            <person name="Daum C."/>
            <person name="Ramamoorthy G.K."/>
            <person name="Gryganskyi A."/>
            <person name="Culley D."/>
            <person name="Magnuson J.K."/>
            <person name="James T.Y."/>
            <person name="O'Malley M.A."/>
            <person name="Stajich J.E."/>
            <person name="Spatafora J.W."/>
            <person name="Visel A."/>
            <person name="Grigoriev I.V."/>
        </authorList>
    </citation>
    <scope>NUCLEOTIDE SEQUENCE [LARGE SCALE GENOMIC DNA]</scope>
    <source>
        <strain evidence="8 9">NRRL 2496</strain>
    </source>
</reference>
<evidence type="ECO:0000256" key="2">
    <source>
        <dbReference type="ARBA" id="ARBA00022448"/>
    </source>
</evidence>
<dbReference type="FunCoup" id="A0A1X2HU69">
    <property type="interactions" value="135"/>
</dbReference>
<feature type="transmembrane region" description="Helical" evidence="7">
    <location>
        <begin position="78"/>
        <end position="96"/>
    </location>
</feature>
<dbReference type="GO" id="GO:0000139">
    <property type="term" value="C:Golgi membrane"/>
    <property type="evidence" value="ECO:0007669"/>
    <property type="project" value="TreeGrafter"/>
</dbReference>
<dbReference type="OrthoDB" id="999962at2759"/>
<keyword evidence="2" id="KW-0813">Transport</keyword>
<dbReference type="GO" id="GO:0005464">
    <property type="term" value="F:UDP-xylose transmembrane transporter activity"/>
    <property type="evidence" value="ECO:0007669"/>
    <property type="project" value="TreeGrafter"/>
</dbReference>
<keyword evidence="6 7" id="KW-0472">Membrane</keyword>